<evidence type="ECO:0000256" key="2">
    <source>
        <dbReference type="ARBA" id="ARBA00023002"/>
    </source>
</evidence>
<accession>A0ABR2WHA8</accession>
<name>A0ABR2WHA8_9FUNG</name>
<keyword evidence="2" id="KW-0560">Oxidoreductase</keyword>
<sequence length="317" mass="35314">MTSQFNNEATAEEVASHFANEIKGKTVLVTGTTWGGLGAEFARVVAKYGAGLIIIGSRRQESLDDTIKKIKEETPEANLYPLVIDLASFTSIRHAAEEVNQLPKPIDVLVNNAAIMDSRYYTTADGIEALFGTNHLGPFLFTNLILPRVLASNTTDPRIVNISSRGHRFSPIRFDDVGFNEGKDYEKWQAYGQSKTANILFALELNKRYKEKGVHAFSVHPGTIRTNLSKHIDFETEIKTMVDPEGKPLNILWKTIPQGTATYIVAAFDPSIRDQSGSYLEDNRVNNANVKEYALDETNARKLWSLSEQLVGQKFDS</sequence>
<dbReference type="InterPro" id="IPR036291">
    <property type="entry name" value="NAD(P)-bd_dom_sf"/>
</dbReference>
<proteinExistence type="inferred from homology"/>
<evidence type="ECO:0000313" key="4">
    <source>
        <dbReference type="Proteomes" id="UP001479436"/>
    </source>
</evidence>
<dbReference type="PANTHER" id="PTHR24320:SF283">
    <property type="entry name" value="RETINOL DEHYDROGENASE 11"/>
    <property type="match status" value="1"/>
</dbReference>
<dbReference type="Proteomes" id="UP001479436">
    <property type="component" value="Unassembled WGS sequence"/>
</dbReference>
<organism evidence="3 4">
    <name type="scientific">Basidiobolus ranarum</name>
    <dbReference type="NCBI Taxonomy" id="34480"/>
    <lineage>
        <taxon>Eukaryota</taxon>
        <taxon>Fungi</taxon>
        <taxon>Fungi incertae sedis</taxon>
        <taxon>Zoopagomycota</taxon>
        <taxon>Entomophthoromycotina</taxon>
        <taxon>Basidiobolomycetes</taxon>
        <taxon>Basidiobolales</taxon>
        <taxon>Basidiobolaceae</taxon>
        <taxon>Basidiobolus</taxon>
    </lineage>
</organism>
<reference evidence="3 4" key="1">
    <citation type="submission" date="2023-04" db="EMBL/GenBank/DDBJ databases">
        <title>Genome of Basidiobolus ranarum AG-B5.</title>
        <authorList>
            <person name="Stajich J.E."/>
            <person name="Carter-House D."/>
            <person name="Gryganskyi A."/>
        </authorList>
    </citation>
    <scope>NUCLEOTIDE SEQUENCE [LARGE SCALE GENOMIC DNA]</scope>
    <source>
        <strain evidence="3 4">AG-B5</strain>
    </source>
</reference>
<dbReference type="EMBL" id="JASJQH010001706">
    <property type="protein sequence ID" value="KAK9760912.1"/>
    <property type="molecule type" value="Genomic_DNA"/>
</dbReference>
<dbReference type="CDD" id="cd05327">
    <property type="entry name" value="retinol-DH_like_SDR_c_like"/>
    <property type="match status" value="1"/>
</dbReference>
<gene>
    <name evidence="3" type="ORF">K7432_014601</name>
</gene>
<keyword evidence="4" id="KW-1185">Reference proteome</keyword>
<protein>
    <recommendedName>
        <fullName evidence="5">NAD(P)-binding protein</fullName>
    </recommendedName>
</protein>
<dbReference type="InterPro" id="IPR002347">
    <property type="entry name" value="SDR_fam"/>
</dbReference>
<comment type="similarity">
    <text evidence="1">Belongs to the short-chain dehydrogenases/reductases (SDR) family.</text>
</comment>
<dbReference type="Pfam" id="PF00106">
    <property type="entry name" value="adh_short"/>
    <property type="match status" value="1"/>
</dbReference>
<evidence type="ECO:0000256" key="1">
    <source>
        <dbReference type="ARBA" id="ARBA00006484"/>
    </source>
</evidence>
<dbReference type="SUPFAM" id="SSF51735">
    <property type="entry name" value="NAD(P)-binding Rossmann-fold domains"/>
    <property type="match status" value="1"/>
</dbReference>
<evidence type="ECO:0008006" key="5">
    <source>
        <dbReference type="Google" id="ProtNLM"/>
    </source>
</evidence>
<comment type="caution">
    <text evidence="3">The sequence shown here is derived from an EMBL/GenBank/DDBJ whole genome shotgun (WGS) entry which is preliminary data.</text>
</comment>
<dbReference type="Gene3D" id="3.40.50.720">
    <property type="entry name" value="NAD(P)-binding Rossmann-like Domain"/>
    <property type="match status" value="1"/>
</dbReference>
<evidence type="ECO:0000313" key="3">
    <source>
        <dbReference type="EMBL" id="KAK9760912.1"/>
    </source>
</evidence>
<dbReference type="PANTHER" id="PTHR24320">
    <property type="entry name" value="RETINOL DEHYDROGENASE"/>
    <property type="match status" value="1"/>
</dbReference>